<organism evidence="1">
    <name type="scientific">Bacillus thuringiensis subsp. israelensis</name>
    <dbReference type="NCBI Taxonomy" id="1430"/>
    <lineage>
        <taxon>Bacteria</taxon>
        <taxon>Bacillati</taxon>
        <taxon>Bacillota</taxon>
        <taxon>Bacilli</taxon>
        <taxon>Bacillales</taxon>
        <taxon>Bacillaceae</taxon>
        <taxon>Bacillus</taxon>
        <taxon>Bacillus cereus group</taxon>
    </lineage>
</organism>
<reference evidence="1" key="1">
    <citation type="journal article" date="2017" name="Res. Microbiol.">
        <title>Comparative genomics of extrachromosomal elements in Bacillus thuringiensis subsp. israelensis.</title>
        <authorList>
            <person name="Bolotin A."/>
            <person name="Gillis A."/>
            <person name="Sanchis V."/>
            <person name="Nielsen-LeRoux C."/>
            <person name="Mahillon J."/>
            <person name="Lereclus D."/>
            <person name="Sorokin A."/>
        </authorList>
    </citation>
    <scope>NUCLEOTIDE SEQUENCE</scope>
    <source>
        <strain evidence="1">AM65-52</strain>
        <plasmid evidence="1">pAM65-52-3-235K</plasmid>
    </source>
</reference>
<name>A0A160LJV6_BACTI</name>
<dbReference type="AlphaFoldDB" id="A0A160LJV6"/>
<dbReference type="EMBL" id="CP013278">
    <property type="protein sequence ID" value="AND28472.1"/>
    <property type="molecule type" value="Genomic_DNA"/>
</dbReference>
<protein>
    <submittedName>
        <fullName evidence="1">Uncharacterized protein</fullName>
    </submittedName>
</protein>
<evidence type="ECO:0000313" key="1">
    <source>
        <dbReference type="EMBL" id="AND28472.1"/>
    </source>
</evidence>
<gene>
    <name evidence="1" type="ORF">ATN07_32610</name>
</gene>
<accession>A0A160LJV6</accession>
<dbReference type="PATRIC" id="fig|1430.6.peg.2178"/>
<proteinExistence type="predicted"/>
<geneLocation type="plasmid" evidence="1">
    <name>pAM65-52-3-235K</name>
</geneLocation>
<keyword evidence="1" id="KW-0614">Plasmid</keyword>
<sequence>MGYIEREEAVDLFPGNFPAHYIIYIISVFFGRFHKKSLGVYKNMNLTRNMNFTSNELKVIYKKLTGARLTENEQRLASHLVMKLQIEGKVKP</sequence>